<gene>
    <name evidence="2" type="ORF">EYF80_007033</name>
</gene>
<feature type="region of interest" description="Disordered" evidence="1">
    <location>
        <begin position="98"/>
        <end position="129"/>
    </location>
</feature>
<proteinExistence type="predicted"/>
<feature type="region of interest" description="Disordered" evidence="1">
    <location>
        <begin position="1"/>
        <end position="41"/>
    </location>
</feature>
<dbReference type="Proteomes" id="UP000314294">
    <property type="component" value="Unassembled WGS sequence"/>
</dbReference>
<feature type="compositionally biased region" description="Polar residues" evidence="1">
    <location>
        <begin position="98"/>
        <end position="109"/>
    </location>
</feature>
<feature type="region of interest" description="Disordered" evidence="1">
    <location>
        <begin position="285"/>
        <end position="319"/>
    </location>
</feature>
<evidence type="ECO:0000313" key="2">
    <source>
        <dbReference type="EMBL" id="TNN82792.1"/>
    </source>
</evidence>
<dbReference type="EMBL" id="SRLO01000037">
    <property type="protein sequence ID" value="TNN82792.1"/>
    <property type="molecule type" value="Genomic_DNA"/>
</dbReference>
<keyword evidence="3" id="KW-1185">Reference proteome</keyword>
<protein>
    <submittedName>
        <fullName evidence="2">Uncharacterized protein</fullName>
    </submittedName>
</protein>
<evidence type="ECO:0000313" key="3">
    <source>
        <dbReference type="Proteomes" id="UP000314294"/>
    </source>
</evidence>
<accession>A0A4Z2IZS4</accession>
<feature type="compositionally biased region" description="Low complexity" evidence="1">
    <location>
        <begin position="15"/>
        <end position="25"/>
    </location>
</feature>
<organism evidence="2 3">
    <name type="scientific">Liparis tanakae</name>
    <name type="common">Tanaka's snailfish</name>
    <dbReference type="NCBI Taxonomy" id="230148"/>
    <lineage>
        <taxon>Eukaryota</taxon>
        <taxon>Metazoa</taxon>
        <taxon>Chordata</taxon>
        <taxon>Craniata</taxon>
        <taxon>Vertebrata</taxon>
        <taxon>Euteleostomi</taxon>
        <taxon>Actinopterygii</taxon>
        <taxon>Neopterygii</taxon>
        <taxon>Teleostei</taxon>
        <taxon>Neoteleostei</taxon>
        <taxon>Acanthomorphata</taxon>
        <taxon>Eupercaria</taxon>
        <taxon>Perciformes</taxon>
        <taxon>Cottioidei</taxon>
        <taxon>Cottales</taxon>
        <taxon>Liparidae</taxon>
        <taxon>Liparis</taxon>
    </lineage>
</organism>
<comment type="caution">
    <text evidence="2">The sequence shown here is derived from an EMBL/GenBank/DDBJ whole genome shotgun (WGS) entry which is preliminary data.</text>
</comment>
<dbReference type="AlphaFoldDB" id="A0A4Z2IZS4"/>
<reference evidence="2 3" key="1">
    <citation type="submission" date="2019-03" db="EMBL/GenBank/DDBJ databases">
        <title>First draft genome of Liparis tanakae, snailfish: a comprehensive survey of snailfish specific genes.</title>
        <authorList>
            <person name="Kim W."/>
            <person name="Song I."/>
            <person name="Jeong J.-H."/>
            <person name="Kim D."/>
            <person name="Kim S."/>
            <person name="Ryu S."/>
            <person name="Song J.Y."/>
            <person name="Lee S.K."/>
        </authorList>
    </citation>
    <scope>NUCLEOTIDE SEQUENCE [LARGE SCALE GENOMIC DNA]</scope>
    <source>
        <tissue evidence="2">Muscle</tissue>
    </source>
</reference>
<sequence>MDDQLHSEASFTDHASSPASSAASAIHDPRGPRHPSSANSEVAFQQPTLPFHPPQIPILASATPLFIPLELPSSAFTTPLATSCHHFNGVYKSLFASAQSPNRRTQPKNATEERNRRTQPKNAKPPRLRRLWLRRGPTGAQGRSNTVPLRCSQTKVAGVVLPEFGVPLRPSVIAVFFFTQLSGKSTLSHTGDFREAGGLFVRHLDFGTGLQVPLQATGYYAVKLLFSQSDMHKRWREGEKEETRVEEEIVERRVTAAYGEEAPAVYCNFSTTIYLGTFPERKVLPASKNKGEKPGSNKHSRDENNEEAENEDRQWDSPSPTCFPHVRALCDEVIPTWQGWGGA</sequence>
<name>A0A4Z2IZS4_9TELE</name>
<evidence type="ECO:0000256" key="1">
    <source>
        <dbReference type="SAM" id="MobiDB-lite"/>
    </source>
</evidence>
<feature type="compositionally biased region" description="Basic and acidic residues" evidence="1">
    <location>
        <begin position="285"/>
        <end position="303"/>
    </location>
</feature>